<keyword evidence="1" id="KW-0812">Transmembrane</keyword>
<dbReference type="AlphaFoldDB" id="A0A4Z1G2Y7"/>
<comment type="caution">
    <text evidence="2">The sequence shown here is derived from an EMBL/GenBank/DDBJ whole genome shotgun (WGS) entry which is preliminary data.</text>
</comment>
<keyword evidence="3" id="KW-1185">Reference proteome</keyword>
<feature type="transmembrane region" description="Helical" evidence="1">
    <location>
        <begin position="61"/>
        <end position="82"/>
    </location>
</feature>
<proteinExistence type="predicted"/>
<evidence type="ECO:0000313" key="3">
    <source>
        <dbReference type="Proteomes" id="UP000297814"/>
    </source>
</evidence>
<gene>
    <name evidence="2" type="ORF">BHYA_0955g00010</name>
</gene>
<dbReference type="PANTHER" id="PTHR35896:SF3">
    <property type="entry name" value="MAJOR FACILITATOR SUPERFAMILY TRANSPORTER"/>
    <property type="match status" value="1"/>
</dbReference>
<name>A0A4Z1G2Y7_9HELO</name>
<dbReference type="InterPro" id="IPR053008">
    <property type="entry name" value="Phomopsin_biosynth_assoc"/>
</dbReference>
<keyword evidence="1" id="KW-1133">Transmembrane helix</keyword>
<dbReference type="EMBL" id="PQXK01000949">
    <property type="protein sequence ID" value="TGO31406.1"/>
    <property type="molecule type" value="Genomic_DNA"/>
</dbReference>
<evidence type="ECO:0000313" key="2">
    <source>
        <dbReference type="EMBL" id="TGO31406.1"/>
    </source>
</evidence>
<organism evidence="2 3">
    <name type="scientific">Botrytis hyacinthi</name>
    <dbReference type="NCBI Taxonomy" id="278943"/>
    <lineage>
        <taxon>Eukaryota</taxon>
        <taxon>Fungi</taxon>
        <taxon>Dikarya</taxon>
        <taxon>Ascomycota</taxon>
        <taxon>Pezizomycotina</taxon>
        <taxon>Leotiomycetes</taxon>
        <taxon>Helotiales</taxon>
        <taxon>Sclerotiniaceae</taxon>
        <taxon>Botrytis</taxon>
    </lineage>
</organism>
<accession>A0A4Z1G2Y7</accession>
<protein>
    <submittedName>
        <fullName evidence="2">Uncharacterized protein</fullName>
    </submittedName>
</protein>
<dbReference type="Proteomes" id="UP000297814">
    <property type="component" value="Unassembled WGS sequence"/>
</dbReference>
<reference evidence="2 3" key="1">
    <citation type="submission" date="2017-12" db="EMBL/GenBank/DDBJ databases">
        <title>Comparative genomics of Botrytis spp.</title>
        <authorList>
            <person name="Valero-Jimenez C.A."/>
            <person name="Tapia P."/>
            <person name="Veloso J."/>
            <person name="Silva-Moreno E."/>
            <person name="Staats M."/>
            <person name="Valdes J.H."/>
            <person name="Van Kan J.A.L."/>
        </authorList>
    </citation>
    <scope>NUCLEOTIDE SEQUENCE [LARGE SCALE GENOMIC DNA]</scope>
    <source>
        <strain evidence="2 3">Bh0001</strain>
    </source>
</reference>
<keyword evidence="1" id="KW-0472">Membrane</keyword>
<sequence>MLWCRETDYSNSLYRSEVMPLQSASEDTDESVDQSAISLLQRSSENEAQIFPSKRPHIKRALDTVALFCLFFISIVVIYSIFQYQDKQPVLKSRTFTCGNTTADAQQNDCVYDPLAVSWVPRECLDSTSLQEYNDHGPWEYFQNKNRSGKIDPLDLGFGMYYTTIREHVVHCAIVWQRLHRFTTGSHKNFVITSSLSESKLEHTEHCSRMLIKWVDNFNSTKLHELETRNNPGFQTCSIQEI</sequence>
<evidence type="ECO:0000256" key="1">
    <source>
        <dbReference type="SAM" id="Phobius"/>
    </source>
</evidence>
<dbReference type="PANTHER" id="PTHR35896">
    <property type="entry name" value="IG-LIKE DOMAIN-CONTAINING PROTEIN"/>
    <property type="match status" value="1"/>
</dbReference>